<comment type="caution">
    <text evidence="2">The sequence shown here is derived from an EMBL/GenBank/DDBJ whole genome shotgun (WGS) entry which is preliminary data.</text>
</comment>
<evidence type="ECO:0000313" key="3">
    <source>
        <dbReference type="Proteomes" id="UP000035929"/>
    </source>
</evidence>
<sequence>MTRRADRHLDALDEDLRHEAEHQQGEPAMAAERVDRRLVLRVLGRQAAEELADVVALLQHDAPSDQAHGHPLDEVPGFLDRAVIRPPGAPQQGTDLEQRQRQRHRDPHVDSTIDQRLSKISASMVRAGRVMMVVVRPVSIPETSIGRRYTNGR</sequence>
<feature type="region of interest" description="Disordered" evidence="1">
    <location>
        <begin position="1"/>
        <end position="30"/>
    </location>
</feature>
<protein>
    <submittedName>
        <fullName evidence="2">Uncharacterized protein</fullName>
    </submittedName>
</protein>
<proteinExistence type="predicted"/>
<dbReference type="RefSeq" id="WP_048463237.1">
    <property type="nucleotide sequence ID" value="NZ_JBNTQU010000060.1"/>
</dbReference>
<organism evidence="2 3">
    <name type="scientific">Methylobacterium aquaticum</name>
    <dbReference type="NCBI Taxonomy" id="270351"/>
    <lineage>
        <taxon>Bacteria</taxon>
        <taxon>Pseudomonadati</taxon>
        <taxon>Pseudomonadota</taxon>
        <taxon>Alphaproteobacteria</taxon>
        <taxon>Hyphomicrobiales</taxon>
        <taxon>Methylobacteriaceae</taxon>
        <taxon>Methylobacterium</taxon>
    </lineage>
</organism>
<feature type="compositionally biased region" description="Basic and acidic residues" evidence="1">
    <location>
        <begin position="7"/>
        <end position="24"/>
    </location>
</feature>
<reference evidence="2 3" key="1">
    <citation type="submission" date="2015-03" db="EMBL/GenBank/DDBJ databases">
        <title>Genome sequencing of Methylobacterium aquaticum DSM16371 type strain.</title>
        <authorList>
            <person name="Chaudhry V."/>
            <person name="Patil P.B."/>
        </authorList>
    </citation>
    <scope>NUCLEOTIDE SEQUENCE [LARGE SCALE GENOMIC DNA]</scope>
    <source>
        <strain evidence="2 3">DSM 16371</strain>
    </source>
</reference>
<evidence type="ECO:0000313" key="2">
    <source>
        <dbReference type="EMBL" id="KMO37673.1"/>
    </source>
</evidence>
<feature type="region of interest" description="Disordered" evidence="1">
    <location>
        <begin position="82"/>
        <end position="113"/>
    </location>
</feature>
<dbReference type="Proteomes" id="UP000035929">
    <property type="component" value="Unassembled WGS sequence"/>
</dbReference>
<dbReference type="AlphaFoldDB" id="A0A0J6SWE7"/>
<accession>A0A0J6SWE7</accession>
<name>A0A0J6SWE7_9HYPH</name>
<gene>
    <name evidence="2" type="ORF">VP06_07705</name>
</gene>
<evidence type="ECO:0000256" key="1">
    <source>
        <dbReference type="SAM" id="MobiDB-lite"/>
    </source>
</evidence>
<dbReference type="EMBL" id="LABX01000054">
    <property type="protein sequence ID" value="KMO37673.1"/>
    <property type="molecule type" value="Genomic_DNA"/>
</dbReference>